<comment type="caution">
    <text evidence="2">The sequence shown here is derived from an EMBL/GenBank/DDBJ whole genome shotgun (WGS) entry which is preliminary data.</text>
</comment>
<dbReference type="PANTHER" id="PTHR47326:SF1">
    <property type="entry name" value="HTH PSQ-TYPE DOMAIN-CONTAINING PROTEIN"/>
    <property type="match status" value="1"/>
</dbReference>
<dbReference type="Pfam" id="PF16087">
    <property type="entry name" value="DUF4817"/>
    <property type="match status" value="1"/>
</dbReference>
<feature type="domain" description="DUF4817" evidence="1">
    <location>
        <begin position="74"/>
        <end position="108"/>
    </location>
</feature>
<protein>
    <recommendedName>
        <fullName evidence="1">DUF4817 domain-containing protein</fullName>
    </recommendedName>
</protein>
<organism evidence="2 3">
    <name type="scientific">Periplaneta americana</name>
    <name type="common">American cockroach</name>
    <name type="synonym">Blatta americana</name>
    <dbReference type="NCBI Taxonomy" id="6978"/>
    <lineage>
        <taxon>Eukaryota</taxon>
        <taxon>Metazoa</taxon>
        <taxon>Ecdysozoa</taxon>
        <taxon>Arthropoda</taxon>
        <taxon>Hexapoda</taxon>
        <taxon>Insecta</taxon>
        <taxon>Pterygota</taxon>
        <taxon>Neoptera</taxon>
        <taxon>Polyneoptera</taxon>
        <taxon>Dictyoptera</taxon>
        <taxon>Blattodea</taxon>
        <taxon>Blattoidea</taxon>
        <taxon>Blattidae</taxon>
        <taxon>Blattinae</taxon>
        <taxon>Periplaneta</taxon>
    </lineage>
</organism>
<name>A0ABQ8TUR8_PERAM</name>
<dbReference type="InterPro" id="IPR032135">
    <property type="entry name" value="DUF4817"/>
</dbReference>
<evidence type="ECO:0000313" key="2">
    <source>
        <dbReference type="EMBL" id="KAJ4449871.1"/>
    </source>
</evidence>
<keyword evidence="3" id="KW-1185">Reference proteome</keyword>
<reference evidence="2 3" key="1">
    <citation type="journal article" date="2022" name="Allergy">
        <title>Genome assembly and annotation of Periplaneta americana reveal a comprehensive cockroach allergen profile.</title>
        <authorList>
            <person name="Wang L."/>
            <person name="Xiong Q."/>
            <person name="Saelim N."/>
            <person name="Wang L."/>
            <person name="Nong W."/>
            <person name="Wan A.T."/>
            <person name="Shi M."/>
            <person name="Liu X."/>
            <person name="Cao Q."/>
            <person name="Hui J.H.L."/>
            <person name="Sookrung N."/>
            <person name="Leung T.F."/>
            <person name="Tungtrongchitr A."/>
            <person name="Tsui S.K.W."/>
        </authorList>
    </citation>
    <scope>NUCLEOTIDE SEQUENCE [LARGE SCALE GENOMIC DNA]</scope>
    <source>
        <strain evidence="2">PWHHKU_190912</strain>
    </source>
</reference>
<evidence type="ECO:0000259" key="1">
    <source>
        <dbReference type="Pfam" id="PF16087"/>
    </source>
</evidence>
<accession>A0ABQ8TUR8</accession>
<gene>
    <name evidence="2" type="ORF">ANN_01277</name>
</gene>
<proteinExistence type="predicted"/>
<evidence type="ECO:0000313" key="3">
    <source>
        <dbReference type="Proteomes" id="UP001148838"/>
    </source>
</evidence>
<sequence>MINCDHSTIVRHLHSMNKVKKSGKEELNMNVQKQSHITVIQSESDRARPTSAESRTLRYCSDQTSCSRNFVKYKSWRIVVRNFRQSFPDSPEPSKAMIYNLVKKFRATESVLDKKRTCVKRVLTEEMLDEIVHRLERSPTTSSRRVAQQIGVSQSSVMRVQKHGSTSLVKSNANNPHSLEEIKQNIRYKIRAISESELWRVVGHVFRRCAACQISQGHHFEHELRIRGLRSRSMLLTGQIISLLRNIMDNIIEVW</sequence>
<dbReference type="PANTHER" id="PTHR47326">
    <property type="entry name" value="TRANSPOSABLE ELEMENT TC3 TRANSPOSASE-LIKE PROTEIN"/>
    <property type="match status" value="1"/>
</dbReference>
<dbReference type="EMBL" id="JAJSOF020000003">
    <property type="protein sequence ID" value="KAJ4449871.1"/>
    <property type="molecule type" value="Genomic_DNA"/>
</dbReference>
<dbReference type="Proteomes" id="UP001148838">
    <property type="component" value="Unassembled WGS sequence"/>
</dbReference>